<keyword evidence="3" id="KW-1185">Reference proteome</keyword>
<proteinExistence type="inferred from homology"/>
<dbReference type="Gene3D" id="3.40.190.10">
    <property type="entry name" value="Periplasmic binding protein-like II"/>
    <property type="match status" value="1"/>
</dbReference>
<evidence type="ECO:0000313" key="2">
    <source>
        <dbReference type="EMBL" id="RDI29225.1"/>
    </source>
</evidence>
<evidence type="ECO:0000256" key="1">
    <source>
        <dbReference type="ARBA" id="ARBA00006987"/>
    </source>
</evidence>
<name>A0A370FQ97_9BURK</name>
<evidence type="ECO:0000313" key="3">
    <source>
        <dbReference type="Proteomes" id="UP000255265"/>
    </source>
</evidence>
<protein>
    <submittedName>
        <fullName evidence="2">Tripartite-type tricarboxylate transporter receptor subunit TctC</fullName>
    </submittedName>
</protein>
<dbReference type="CDD" id="cd07012">
    <property type="entry name" value="PBP2_Bug_TTT"/>
    <property type="match status" value="1"/>
</dbReference>
<keyword evidence="2" id="KW-0675">Receptor</keyword>
<dbReference type="AlphaFoldDB" id="A0A370FQ97"/>
<dbReference type="PANTHER" id="PTHR42928:SF5">
    <property type="entry name" value="BLR1237 PROTEIN"/>
    <property type="match status" value="1"/>
</dbReference>
<organism evidence="2 3">
    <name type="scientific">Pseudacidovorax intermedius</name>
    <dbReference type="NCBI Taxonomy" id="433924"/>
    <lineage>
        <taxon>Bacteria</taxon>
        <taxon>Pseudomonadati</taxon>
        <taxon>Pseudomonadota</taxon>
        <taxon>Betaproteobacteria</taxon>
        <taxon>Burkholderiales</taxon>
        <taxon>Comamonadaceae</taxon>
        <taxon>Pseudacidovorax</taxon>
    </lineage>
</organism>
<reference evidence="2 3" key="1">
    <citation type="submission" date="2018-07" db="EMBL/GenBank/DDBJ databases">
        <title>Genomic Encyclopedia of Type Strains, Phase IV (KMG-IV): sequencing the most valuable type-strain genomes for metagenomic binning, comparative biology and taxonomic classification.</title>
        <authorList>
            <person name="Goeker M."/>
        </authorList>
    </citation>
    <scope>NUCLEOTIDE SEQUENCE [LARGE SCALE GENOMIC DNA]</scope>
    <source>
        <strain evidence="2 3">DSM 21352</strain>
    </source>
</reference>
<accession>A0A370FQ97</accession>
<comment type="similarity">
    <text evidence="1">Belongs to the UPF0065 (bug) family.</text>
</comment>
<sequence length="353" mass="36207">MNKLPPVSCSLRVAESPLKGAPPAARRSRFRGVSSIGAACVLGIGVVLGGQAQAAEFPSKPIRFIVPYTAGGTTDLVARTVGQRVAERLGQPVVIDNRGGAGGNIGMDVVAKAPADGYTIGFGAISTNALNPHIYKSVPFDPRKDFTAIGLLGTSTIVLEVPASSPIKSVPELIAAAKKTPGLPYATAGAGTSMNLAGVLFAQMTGTQLTHVAYKGSGPAITDLLGGTVGVMFDNLPASLPHIQAGKLRALAVAGPTRSPSLPDVPTIAETGLKGYALEPWFGVYGPAHLPPAIVKTLNQAFAEALAEPAVRDKLLQAGFTPRASTAEELAALTQSEYQRLGEVARKAGMTAD</sequence>
<gene>
    <name evidence="2" type="ORF">DFR41_101981</name>
</gene>
<dbReference type="EMBL" id="QQAV01000001">
    <property type="protein sequence ID" value="RDI29225.1"/>
    <property type="molecule type" value="Genomic_DNA"/>
</dbReference>
<comment type="caution">
    <text evidence="2">The sequence shown here is derived from an EMBL/GenBank/DDBJ whole genome shotgun (WGS) entry which is preliminary data.</text>
</comment>
<dbReference type="STRING" id="433924.NS331_13495"/>
<dbReference type="Proteomes" id="UP000255265">
    <property type="component" value="Unassembled WGS sequence"/>
</dbReference>
<dbReference type="OrthoDB" id="8678477at2"/>
<dbReference type="SUPFAM" id="SSF53850">
    <property type="entry name" value="Periplasmic binding protein-like II"/>
    <property type="match status" value="1"/>
</dbReference>
<dbReference type="Gene3D" id="3.40.190.150">
    <property type="entry name" value="Bordetella uptake gene, domain 1"/>
    <property type="match status" value="1"/>
</dbReference>
<dbReference type="PANTHER" id="PTHR42928">
    <property type="entry name" value="TRICARBOXYLATE-BINDING PROTEIN"/>
    <property type="match status" value="1"/>
</dbReference>
<dbReference type="InterPro" id="IPR042100">
    <property type="entry name" value="Bug_dom1"/>
</dbReference>
<dbReference type="InterPro" id="IPR005064">
    <property type="entry name" value="BUG"/>
</dbReference>
<dbReference type="Pfam" id="PF03401">
    <property type="entry name" value="TctC"/>
    <property type="match status" value="1"/>
</dbReference>
<dbReference type="PIRSF" id="PIRSF017082">
    <property type="entry name" value="YflP"/>
    <property type="match status" value="1"/>
</dbReference>